<evidence type="ECO:0000313" key="1">
    <source>
        <dbReference type="EMBL" id="GLS68130.1"/>
    </source>
</evidence>
<dbReference type="EMBL" id="BSPL01000004">
    <property type="protein sequence ID" value="GLS68130.1"/>
    <property type="molecule type" value="Genomic_DNA"/>
</dbReference>
<sequence length="89" mass="9698">MRAEFTRTYIVLPFERAGTMVGARQALVFDDPGAARFYAEALGQRTTGVAILERTIDAETGEENDRLVASGGAVPPFTPGAVQWTMRLH</sequence>
<accession>A0AA37TA53</accession>
<keyword evidence="2" id="KW-1185">Reference proteome</keyword>
<protein>
    <submittedName>
        <fullName evidence="1">Uncharacterized protein</fullName>
    </submittedName>
</protein>
<name>A0AA37TA53_9HYPH</name>
<dbReference type="AlphaFoldDB" id="A0AA37TA53"/>
<evidence type="ECO:0000313" key="2">
    <source>
        <dbReference type="Proteomes" id="UP001157440"/>
    </source>
</evidence>
<comment type="caution">
    <text evidence="1">The sequence shown here is derived from an EMBL/GenBank/DDBJ whole genome shotgun (WGS) entry which is preliminary data.</text>
</comment>
<dbReference type="RefSeq" id="WP_238199413.1">
    <property type="nucleotide sequence ID" value="NZ_BPQZ01000037.1"/>
</dbReference>
<gene>
    <name evidence="1" type="ORF">GCM10007890_01420</name>
</gene>
<reference evidence="2" key="1">
    <citation type="journal article" date="2019" name="Int. J. Syst. Evol. Microbiol.">
        <title>The Global Catalogue of Microorganisms (GCM) 10K type strain sequencing project: providing services to taxonomists for standard genome sequencing and annotation.</title>
        <authorList>
            <consortium name="The Broad Institute Genomics Platform"/>
            <consortium name="The Broad Institute Genome Sequencing Center for Infectious Disease"/>
            <person name="Wu L."/>
            <person name="Ma J."/>
        </authorList>
    </citation>
    <scope>NUCLEOTIDE SEQUENCE [LARGE SCALE GENOMIC DNA]</scope>
    <source>
        <strain evidence="2">NBRC 103632</strain>
    </source>
</reference>
<dbReference type="Proteomes" id="UP001157440">
    <property type="component" value="Unassembled WGS sequence"/>
</dbReference>
<proteinExistence type="predicted"/>
<organism evidence="1 2">
    <name type="scientific">Methylobacterium tardum</name>
    <dbReference type="NCBI Taxonomy" id="374432"/>
    <lineage>
        <taxon>Bacteria</taxon>
        <taxon>Pseudomonadati</taxon>
        <taxon>Pseudomonadota</taxon>
        <taxon>Alphaproteobacteria</taxon>
        <taxon>Hyphomicrobiales</taxon>
        <taxon>Methylobacteriaceae</taxon>
        <taxon>Methylobacterium</taxon>
    </lineage>
</organism>